<evidence type="ECO:0000313" key="5">
    <source>
        <dbReference type="Proteomes" id="UP001205311"/>
    </source>
</evidence>
<proteinExistence type="inferred from homology"/>
<gene>
    <name evidence="4" type="ORF">LX15_005410</name>
</gene>
<dbReference type="Pfam" id="PF02126">
    <property type="entry name" value="PTE"/>
    <property type="match status" value="1"/>
</dbReference>
<dbReference type="Gene3D" id="3.20.20.140">
    <property type="entry name" value="Metal-dependent hydrolases"/>
    <property type="match status" value="1"/>
</dbReference>
<dbReference type="RefSeq" id="WP_253672737.1">
    <property type="nucleotide sequence ID" value="NZ_JAMTCP010000046.1"/>
</dbReference>
<comment type="similarity">
    <text evidence="3">Belongs to the metallo-dependent hydrolases superfamily. Phosphotriesterase family.</text>
</comment>
<dbReference type="PANTHER" id="PTHR10819">
    <property type="entry name" value="PHOSPHOTRIESTERASE-RELATED"/>
    <property type="match status" value="1"/>
</dbReference>
<dbReference type="InterPro" id="IPR001559">
    <property type="entry name" value="Phosphotriesterase"/>
</dbReference>
<evidence type="ECO:0000256" key="3">
    <source>
        <dbReference type="PROSITE-ProRule" id="PRU00679"/>
    </source>
</evidence>
<dbReference type="Proteomes" id="UP001205311">
    <property type="component" value="Unassembled WGS sequence"/>
</dbReference>
<evidence type="ECO:0000313" key="4">
    <source>
        <dbReference type="EMBL" id="MCP2261684.1"/>
    </source>
</evidence>
<dbReference type="SUPFAM" id="SSF51556">
    <property type="entry name" value="Metallo-dependent hydrolases"/>
    <property type="match status" value="1"/>
</dbReference>
<reference evidence="4 5" key="1">
    <citation type="submission" date="2022-06" db="EMBL/GenBank/DDBJ databases">
        <title>Genomic Encyclopedia of Archaeal and Bacterial Type Strains, Phase II (KMG-II): from individual species to whole genera.</title>
        <authorList>
            <person name="Goeker M."/>
        </authorList>
    </citation>
    <scope>NUCLEOTIDE SEQUENCE [LARGE SCALE GENOMIC DNA]</scope>
    <source>
        <strain evidence="4 5">DSM 40477</strain>
    </source>
</reference>
<evidence type="ECO:0000256" key="2">
    <source>
        <dbReference type="ARBA" id="ARBA00022801"/>
    </source>
</evidence>
<feature type="modified residue" description="N6-carboxylysine" evidence="3">
    <location>
        <position position="140"/>
    </location>
</feature>
<dbReference type="PIRSF" id="PIRSF016839">
    <property type="entry name" value="PhP"/>
    <property type="match status" value="1"/>
</dbReference>
<protein>
    <submittedName>
        <fullName evidence="4">Phosphotriesterase-related protein</fullName>
    </submittedName>
</protein>
<dbReference type="InterPro" id="IPR032466">
    <property type="entry name" value="Metal_Hydrolase"/>
</dbReference>
<organism evidence="4 5">
    <name type="scientific">Streptoalloteichus tenebrarius (strain ATCC 17920 / DSM 40477 / JCM 4838 / CBS 697.72 / NBRC 16177 / NCIMB 11028 / NRRL B-12390 / A12253. 1 / ISP 5477)</name>
    <name type="common">Streptomyces tenebrarius</name>
    <dbReference type="NCBI Taxonomy" id="1933"/>
    <lineage>
        <taxon>Bacteria</taxon>
        <taxon>Bacillati</taxon>
        <taxon>Actinomycetota</taxon>
        <taxon>Actinomycetes</taxon>
        <taxon>Pseudonocardiales</taxon>
        <taxon>Pseudonocardiaceae</taxon>
        <taxon>Streptoalloteichus</taxon>
    </lineage>
</organism>
<name>A0ABT1I1P7_STRSD</name>
<evidence type="ECO:0000256" key="1">
    <source>
        <dbReference type="ARBA" id="ARBA00022723"/>
    </source>
</evidence>
<accession>A0ABT1I1P7</accession>
<comment type="caution">
    <text evidence="4">The sequence shown here is derived from an EMBL/GenBank/DDBJ whole genome shotgun (WGS) entry which is preliminary data.</text>
</comment>
<sequence>MTVMSGMSGMTEMPGMVRTVLGDIPPEHLGVCDAHDHLFLRSPMLPGQELDDPAAALGELTAFAAAGGNAVAQWTPWGMGRRMADLPELSRRSGTHIVAATGLHQARHYDAAELARLRDSLAEMFVHELTEAETRAGMIKVAGAFHHLDHHTRHVMAAAAHAHHATDAPIGIHLEGGTAALDALDVLCGTHGVAPHRVLLGHVHRFPDPAIHRQAAETGAFLVFDGPSRAHHGTDWRLMDSLAALVDAGHAHQVLLGGDTVTANARSTADGPGMSFLLTGLRPRVERELGADVATAIFVRNPARAFAVNWRDTLH</sequence>
<dbReference type="EMBL" id="JAMTCP010000046">
    <property type="protein sequence ID" value="MCP2261684.1"/>
    <property type="molecule type" value="Genomic_DNA"/>
</dbReference>
<keyword evidence="1" id="KW-0479">Metal-binding</keyword>
<keyword evidence="5" id="KW-1185">Reference proteome</keyword>
<dbReference type="PANTHER" id="PTHR10819:SF3">
    <property type="entry name" value="PHOSPHOTRIESTERASE-RELATED PROTEIN"/>
    <property type="match status" value="1"/>
</dbReference>
<dbReference type="PROSITE" id="PS51347">
    <property type="entry name" value="PHOSPHOTRIESTERASE_2"/>
    <property type="match status" value="1"/>
</dbReference>
<keyword evidence="2" id="KW-0378">Hydrolase</keyword>